<evidence type="ECO:0000313" key="6">
    <source>
        <dbReference type="Proteomes" id="UP000237749"/>
    </source>
</evidence>
<dbReference type="GO" id="GO:0043565">
    <property type="term" value="F:sequence-specific DNA binding"/>
    <property type="evidence" value="ECO:0007669"/>
    <property type="project" value="InterPro"/>
</dbReference>
<dbReference type="GO" id="GO:0003700">
    <property type="term" value="F:DNA-binding transcription factor activity"/>
    <property type="evidence" value="ECO:0007669"/>
    <property type="project" value="InterPro"/>
</dbReference>
<name>A0A2S6HQR8_9FIRM</name>
<organism evidence="5 6">
    <name type="scientific">Lacrimispora xylanisolvens</name>
    <dbReference type="NCBI Taxonomy" id="384636"/>
    <lineage>
        <taxon>Bacteria</taxon>
        <taxon>Bacillati</taxon>
        <taxon>Bacillota</taxon>
        <taxon>Clostridia</taxon>
        <taxon>Lachnospirales</taxon>
        <taxon>Lachnospiraceae</taxon>
        <taxon>Lacrimispora</taxon>
    </lineage>
</organism>
<protein>
    <submittedName>
        <fullName evidence="5">AraC-like DNA-binding protein</fullName>
    </submittedName>
</protein>
<evidence type="ECO:0000256" key="3">
    <source>
        <dbReference type="ARBA" id="ARBA00023163"/>
    </source>
</evidence>
<dbReference type="InterPro" id="IPR009057">
    <property type="entry name" value="Homeodomain-like_sf"/>
</dbReference>
<keyword evidence="3" id="KW-0804">Transcription</keyword>
<evidence type="ECO:0000256" key="2">
    <source>
        <dbReference type="ARBA" id="ARBA00023125"/>
    </source>
</evidence>
<dbReference type="Pfam" id="PF02311">
    <property type="entry name" value="AraC_binding"/>
    <property type="match status" value="1"/>
</dbReference>
<gene>
    <name evidence="5" type="ORF">BXY41_108151</name>
</gene>
<dbReference type="InterPro" id="IPR014710">
    <property type="entry name" value="RmlC-like_jellyroll"/>
</dbReference>
<evidence type="ECO:0000259" key="4">
    <source>
        <dbReference type="PROSITE" id="PS01124"/>
    </source>
</evidence>
<dbReference type="PANTHER" id="PTHR43280">
    <property type="entry name" value="ARAC-FAMILY TRANSCRIPTIONAL REGULATOR"/>
    <property type="match status" value="1"/>
</dbReference>
<sequence>MIDTASFIMAGGQMIASERIQGVNDNMAKSHYHEYFEIYYLEYGKRYHMVDDNIYSLNSGEFIIFPPYSMHHSYGDNDVPFKRVLVYFSPETVIVPEVLHTLSQSAGVYRFDTKASQSVHLLLNDILKEQGDGEGFHSDAMKMLLNLLLIKIARRADEKAAPENRSRITEILHYLHSHSSENITLEDLASRFYLSPYYLCREFKRYTNSTIIQYINHIRIIHAQRLFMETNRTITDISKEVGFSNVTHFNRVFKSIIGMSPSKNRKQYADQKKTGQ</sequence>
<dbReference type="Gene3D" id="1.10.10.60">
    <property type="entry name" value="Homeodomain-like"/>
    <property type="match status" value="2"/>
</dbReference>
<dbReference type="PANTHER" id="PTHR43280:SF28">
    <property type="entry name" value="HTH-TYPE TRANSCRIPTIONAL ACTIVATOR RHAS"/>
    <property type="match status" value="1"/>
</dbReference>
<proteinExistence type="predicted"/>
<dbReference type="InterPro" id="IPR037923">
    <property type="entry name" value="HTH-like"/>
</dbReference>
<dbReference type="InterPro" id="IPR003313">
    <property type="entry name" value="AraC-bd"/>
</dbReference>
<evidence type="ECO:0000313" key="5">
    <source>
        <dbReference type="EMBL" id="PPK79926.1"/>
    </source>
</evidence>
<dbReference type="SUPFAM" id="SSF51215">
    <property type="entry name" value="Regulatory protein AraC"/>
    <property type="match status" value="1"/>
</dbReference>
<dbReference type="Gene3D" id="2.60.120.10">
    <property type="entry name" value="Jelly Rolls"/>
    <property type="match status" value="1"/>
</dbReference>
<keyword evidence="2 5" id="KW-0238">DNA-binding</keyword>
<dbReference type="Pfam" id="PF12833">
    <property type="entry name" value="HTH_18"/>
    <property type="match status" value="1"/>
</dbReference>
<dbReference type="PROSITE" id="PS01124">
    <property type="entry name" value="HTH_ARAC_FAMILY_2"/>
    <property type="match status" value="1"/>
</dbReference>
<keyword evidence="6" id="KW-1185">Reference proteome</keyword>
<dbReference type="InterPro" id="IPR020449">
    <property type="entry name" value="Tscrpt_reg_AraC-type_HTH"/>
</dbReference>
<dbReference type="EMBL" id="PTJA01000008">
    <property type="protein sequence ID" value="PPK79926.1"/>
    <property type="molecule type" value="Genomic_DNA"/>
</dbReference>
<evidence type="ECO:0000256" key="1">
    <source>
        <dbReference type="ARBA" id="ARBA00023015"/>
    </source>
</evidence>
<reference evidence="5 6" key="1">
    <citation type="submission" date="2018-02" db="EMBL/GenBank/DDBJ databases">
        <title>Genomic Encyclopedia of Archaeal and Bacterial Type Strains, Phase II (KMG-II): from individual species to whole genera.</title>
        <authorList>
            <person name="Goeker M."/>
        </authorList>
    </citation>
    <scope>NUCLEOTIDE SEQUENCE [LARGE SCALE GENOMIC DNA]</scope>
    <source>
        <strain evidence="5 6">DSM 3808</strain>
    </source>
</reference>
<keyword evidence="1" id="KW-0805">Transcription regulation</keyword>
<comment type="caution">
    <text evidence="5">The sequence shown here is derived from an EMBL/GenBank/DDBJ whole genome shotgun (WGS) entry which is preliminary data.</text>
</comment>
<dbReference type="OrthoDB" id="2569619at2"/>
<dbReference type="SMART" id="SM00342">
    <property type="entry name" value="HTH_ARAC"/>
    <property type="match status" value="1"/>
</dbReference>
<dbReference type="Proteomes" id="UP000237749">
    <property type="component" value="Unassembled WGS sequence"/>
</dbReference>
<accession>A0A2S6HQR8</accession>
<dbReference type="InterPro" id="IPR018060">
    <property type="entry name" value="HTH_AraC"/>
</dbReference>
<dbReference type="PRINTS" id="PR00032">
    <property type="entry name" value="HTHARAC"/>
</dbReference>
<feature type="domain" description="HTH araC/xylS-type" evidence="4">
    <location>
        <begin position="169"/>
        <end position="267"/>
    </location>
</feature>
<dbReference type="AlphaFoldDB" id="A0A2S6HQR8"/>
<dbReference type="RefSeq" id="WP_104437819.1">
    <property type="nucleotide sequence ID" value="NZ_PTJA01000008.1"/>
</dbReference>
<dbReference type="SUPFAM" id="SSF46689">
    <property type="entry name" value="Homeodomain-like"/>
    <property type="match status" value="2"/>
</dbReference>